<name>A0A9W7FNU9_9STRA</name>
<dbReference type="SUPFAM" id="SSF57997">
    <property type="entry name" value="Tropomyosin"/>
    <property type="match status" value="1"/>
</dbReference>
<dbReference type="Proteomes" id="UP001165160">
    <property type="component" value="Unassembled WGS sequence"/>
</dbReference>
<feature type="region of interest" description="Disordered" evidence="2">
    <location>
        <begin position="455"/>
        <end position="482"/>
    </location>
</feature>
<feature type="region of interest" description="Disordered" evidence="2">
    <location>
        <begin position="332"/>
        <end position="401"/>
    </location>
</feature>
<evidence type="ECO:0000256" key="2">
    <source>
        <dbReference type="SAM" id="MobiDB-lite"/>
    </source>
</evidence>
<feature type="region of interest" description="Disordered" evidence="2">
    <location>
        <begin position="1"/>
        <end position="116"/>
    </location>
</feature>
<dbReference type="AlphaFoldDB" id="A0A9W7FNU9"/>
<feature type="compositionally biased region" description="Polar residues" evidence="2">
    <location>
        <begin position="24"/>
        <end position="36"/>
    </location>
</feature>
<protein>
    <submittedName>
        <fullName evidence="3">Uncharacterized protein</fullName>
    </submittedName>
</protein>
<feature type="compositionally biased region" description="Polar residues" evidence="2">
    <location>
        <begin position="50"/>
        <end position="60"/>
    </location>
</feature>
<feature type="coiled-coil region" evidence="1">
    <location>
        <begin position="190"/>
        <end position="319"/>
    </location>
</feature>
<proteinExistence type="predicted"/>
<evidence type="ECO:0000313" key="4">
    <source>
        <dbReference type="Proteomes" id="UP001165160"/>
    </source>
</evidence>
<feature type="compositionally biased region" description="Basic residues" evidence="2">
    <location>
        <begin position="92"/>
        <end position="108"/>
    </location>
</feature>
<comment type="caution">
    <text evidence="3">The sequence shown here is derived from an EMBL/GenBank/DDBJ whole genome shotgun (WGS) entry which is preliminary data.</text>
</comment>
<gene>
    <name evidence="3" type="ORF">TrVE_jg3554</name>
</gene>
<dbReference type="EMBL" id="BRXX01000520">
    <property type="protein sequence ID" value="GMI15479.1"/>
    <property type="molecule type" value="Genomic_DNA"/>
</dbReference>
<evidence type="ECO:0000256" key="1">
    <source>
        <dbReference type="SAM" id="Coils"/>
    </source>
</evidence>
<sequence length="515" mass="58821">MVEGEVYDLPLPNESPPRIPLMGRSNSAAHTDNSQVLKARKALAKRINNENRSNNTQTSSDESDGDSHSFASSSSHPRAQARPQTINVTTRKSSRRHQRKYTQHRSPHPSHPDPEILNNLQQTLHRLQTSLKASESSNTQKDQTIKKLEREKLTMTDKITDLRTKLSSTNDRVGQLKALLSQKHTSDEVVQDLERTTSALERRLDNRENEIMALIRENDNLKKDRVSLESAASHSQKMAKVAEENLRFMESRAKAAEDEMRQMASRYNDDLAGVESKVDEIEATNLYLRGKVFKKKELLQRQKKILMEFQNDRQRLIDQLGSLDESSFFAEDPHVLHGTNPNEKNEDASSKSSPRSPQDQFKKFQNRRKSVSAPELQPPEPPPVTQAQEEEDEIAPQATATKSDFFYKQNKTLKKLLRTIVLGKAETSEPLYRRARIANADEAIERLVRRTISSQNKVTKRKKKKKKKVTTQHQTGGGNYNGYNYSTTRMRVANARKALGNEQADLLWHILLDEE</sequence>
<feature type="compositionally biased region" description="Basic residues" evidence="2">
    <location>
        <begin position="458"/>
        <end position="470"/>
    </location>
</feature>
<dbReference type="Gene3D" id="1.10.287.1490">
    <property type="match status" value="1"/>
</dbReference>
<organism evidence="3 4">
    <name type="scientific">Triparma verrucosa</name>
    <dbReference type="NCBI Taxonomy" id="1606542"/>
    <lineage>
        <taxon>Eukaryota</taxon>
        <taxon>Sar</taxon>
        <taxon>Stramenopiles</taxon>
        <taxon>Ochrophyta</taxon>
        <taxon>Bolidophyceae</taxon>
        <taxon>Parmales</taxon>
        <taxon>Triparmaceae</taxon>
        <taxon>Triparma</taxon>
    </lineage>
</organism>
<evidence type="ECO:0000313" key="3">
    <source>
        <dbReference type="EMBL" id="GMI15479.1"/>
    </source>
</evidence>
<keyword evidence="1" id="KW-0175">Coiled coil</keyword>
<accession>A0A9W7FNU9</accession>
<feature type="coiled-coil region" evidence="1">
    <location>
        <begin position="117"/>
        <end position="165"/>
    </location>
</feature>
<reference evidence="4" key="1">
    <citation type="journal article" date="2023" name="Commun. Biol.">
        <title>Genome analysis of Parmales, the sister group of diatoms, reveals the evolutionary specialization of diatoms from phago-mixotrophs to photoautotrophs.</title>
        <authorList>
            <person name="Ban H."/>
            <person name="Sato S."/>
            <person name="Yoshikawa S."/>
            <person name="Yamada K."/>
            <person name="Nakamura Y."/>
            <person name="Ichinomiya M."/>
            <person name="Sato N."/>
            <person name="Blanc-Mathieu R."/>
            <person name="Endo H."/>
            <person name="Kuwata A."/>
            <person name="Ogata H."/>
        </authorList>
    </citation>
    <scope>NUCLEOTIDE SEQUENCE [LARGE SCALE GENOMIC DNA]</scope>
    <source>
        <strain evidence="4">NIES 3699</strain>
    </source>
</reference>
<feature type="compositionally biased region" description="Polar residues" evidence="2">
    <location>
        <begin position="82"/>
        <end position="91"/>
    </location>
</feature>
<keyword evidence="4" id="KW-1185">Reference proteome</keyword>
<feature type="compositionally biased region" description="Polar residues" evidence="2">
    <location>
        <begin position="350"/>
        <end position="359"/>
    </location>
</feature>